<gene>
    <name evidence="5" type="ORF">FRC96_20020</name>
</gene>
<dbReference type="InterPro" id="IPR037257">
    <property type="entry name" value="T2SS_E_N_sf"/>
</dbReference>
<sequence length="603" mass="67374">MVGPTSVVDYSVRHLSQALMAQGLLNQEQARRAVEQEAVVRHGLLKAKADQAGRRRASYKVTPAEVIAQLEFRQPSGDLLDEDAIMAALARDAGLPFEKPDPLELDMELIARTMSQPFARRHSCVALRREEGRTIIAVDNPYDRQLLHELHTLIPGELSIVVSPKSDILRIVTEVYGLRSSISAAQEELSIGIDIGNLEQLIRLKDVGDIEATDRPIVNAVEYLLHYAFDQRASDIHLEPKRDRTVVRLRIDGVLHGVYEFPRAIHAALISRVKMLARMDIAEKRRPQDGRIKTERAGREVELRVSTLPVAFGEKAVIRVFDPQALIQNLDHIGFYKDDLTRWRNFINRPHGLILVTGPTGSGKTTTLYSTLRELAGPDVNITTVEDPIEMVYEEFNQVLVQRRIDVDFSTALRTILRQDPDIIMVGEIRDGETASMATQAALTGHLVFSTLHTNDTPSAINRLIDMEVEPFLMASTMVGVMAQRLLRTICPRCKVQGTLSAEQVELLQIKLPPRSSQSLPMWYGEGCVKCRGTGYFGRTAIFELLPVDETVRQLIAKRASAPEIRKAARANGMMSLRECAIKKLAQGLTTFEEVMTVVSDVT</sequence>
<dbReference type="Gene3D" id="3.30.450.90">
    <property type="match status" value="1"/>
</dbReference>
<dbReference type="InterPro" id="IPR027417">
    <property type="entry name" value="P-loop_NTPase"/>
</dbReference>
<dbReference type="PANTHER" id="PTHR30258:SF13">
    <property type="entry name" value="SECRETION PATHWAY ATPASE-RELATED"/>
    <property type="match status" value="1"/>
</dbReference>
<dbReference type="EMBL" id="VOSL01000145">
    <property type="protein sequence ID" value="TXD31762.1"/>
    <property type="molecule type" value="Genomic_DNA"/>
</dbReference>
<dbReference type="OrthoDB" id="9805147at2"/>
<dbReference type="PROSITE" id="PS00662">
    <property type="entry name" value="T2SP_E"/>
    <property type="match status" value="1"/>
</dbReference>
<dbReference type="Gene3D" id="3.40.50.300">
    <property type="entry name" value="P-loop containing nucleotide triphosphate hydrolases"/>
    <property type="match status" value="1"/>
</dbReference>
<comment type="caution">
    <text evidence="5">The sequence shown here is derived from an EMBL/GenBank/DDBJ whole genome shotgun (WGS) entry which is preliminary data.</text>
</comment>
<dbReference type="Gene3D" id="3.30.300.160">
    <property type="entry name" value="Type II secretion system, protein E, N-terminal domain"/>
    <property type="match status" value="1"/>
</dbReference>
<evidence type="ECO:0000259" key="4">
    <source>
        <dbReference type="PROSITE" id="PS00662"/>
    </source>
</evidence>
<keyword evidence="2" id="KW-0547">Nucleotide-binding</keyword>
<evidence type="ECO:0000313" key="6">
    <source>
        <dbReference type="Proteomes" id="UP000321046"/>
    </source>
</evidence>
<feature type="domain" description="Bacterial type II secretion system protein E" evidence="4">
    <location>
        <begin position="417"/>
        <end position="431"/>
    </location>
</feature>
<dbReference type="CDD" id="cd01129">
    <property type="entry name" value="PulE-GspE-like"/>
    <property type="match status" value="1"/>
</dbReference>
<dbReference type="Proteomes" id="UP000321046">
    <property type="component" value="Unassembled WGS sequence"/>
</dbReference>
<keyword evidence="3" id="KW-0067">ATP-binding</keyword>
<protein>
    <submittedName>
        <fullName evidence="5">Type II/IV secretion system protein</fullName>
    </submittedName>
</protein>
<name>A0A5C6X3L1_9DELT</name>
<dbReference type="AlphaFoldDB" id="A0A5C6X3L1"/>
<dbReference type="GO" id="GO:0016887">
    <property type="term" value="F:ATP hydrolysis activity"/>
    <property type="evidence" value="ECO:0007669"/>
    <property type="project" value="TreeGrafter"/>
</dbReference>
<reference evidence="5 6" key="1">
    <citation type="submission" date="2019-08" db="EMBL/GenBank/DDBJ databases">
        <title>Bradymonadales sp. TMQ2.</title>
        <authorList>
            <person name="Liang Q."/>
        </authorList>
    </citation>
    <scope>NUCLEOTIDE SEQUENCE [LARGE SCALE GENOMIC DNA]</scope>
    <source>
        <strain evidence="5 6">TMQ2</strain>
    </source>
</reference>
<evidence type="ECO:0000256" key="1">
    <source>
        <dbReference type="ARBA" id="ARBA00006611"/>
    </source>
</evidence>
<dbReference type="SUPFAM" id="SSF52540">
    <property type="entry name" value="P-loop containing nucleoside triphosphate hydrolases"/>
    <property type="match status" value="1"/>
</dbReference>
<dbReference type="PANTHER" id="PTHR30258">
    <property type="entry name" value="TYPE II SECRETION SYSTEM PROTEIN GSPE-RELATED"/>
    <property type="match status" value="1"/>
</dbReference>
<dbReference type="FunFam" id="3.40.50.300:FF:000398">
    <property type="entry name" value="Type IV pilus assembly ATPase PilB"/>
    <property type="match status" value="1"/>
</dbReference>
<dbReference type="InterPro" id="IPR001482">
    <property type="entry name" value="T2SS/T4SS_dom"/>
</dbReference>
<dbReference type="GO" id="GO:0005886">
    <property type="term" value="C:plasma membrane"/>
    <property type="evidence" value="ECO:0007669"/>
    <property type="project" value="TreeGrafter"/>
</dbReference>
<dbReference type="SUPFAM" id="SSF160246">
    <property type="entry name" value="EspE N-terminal domain-like"/>
    <property type="match status" value="1"/>
</dbReference>
<dbReference type="InterPro" id="IPR007831">
    <property type="entry name" value="T2SS_GspE_N"/>
</dbReference>
<evidence type="ECO:0000313" key="5">
    <source>
        <dbReference type="EMBL" id="TXD31762.1"/>
    </source>
</evidence>
<proteinExistence type="inferred from homology"/>
<dbReference type="Pfam" id="PF05157">
    <property type="entry name" value="MshEN"/>
    <property type="match status" value="1"/>
</dbReference>
<comment type="similarity">
    <text evidence="1">Belongs to the GSP E family.</text>
</comment>
<dbReference type="RefSeq" id="WP_146977230.1">
    <property type="nucleotide sequence ID" value="NZ_VOSL01000145.1"/>
</dbReference>
<evidence type="ECO:0000256" key="3">
    <source>
        <dbReference type="ARBA" id="ARBA00022840"/>
    </source>
</evidence>
<evidence type="ECO:0000256" key="2">
    <source>
        <dbReference type="ARBA" id="ARBA00022741"/>
    </source>
</evidence>
<dbReference type="Pfam" id="PF00437">
    <property type="entry name" value="T2SSE"/>
    <property type="match status" value="1"/>
</dbReference>
<accession>A0A5C6X3L1</accession>
<dbReference type="GO" id="GO:0005524">
    <property type="term" value="F:ATP binding"/>
    <property type="evidence" value="ECO:0007669"/>
    <property type="project" value="UniProtKB-KW"/>
</dbReference>
<organism evidence="5 6">
    <name type="scientific">Lujinxingia vulgaris</name>
    <dbReference type="NCBI Taxonomy" id="2600176"/>
    <lineage>
        <taxon>Bacteria</taxon>
        <taxon>Deltaproteobacteria</taxon>
        <taxon>Bradymonadales</taxon>
        <taxon>Lujinxingiaceae</taxon>
        <taxon>Lujinxingia</taxon>
    </lineage>
</organism>